<evidence type="ECO:0000256" key="1">
    <source>
        <dbReference type="ARBA" id="ARBA00022859"/>
    </source>
</evidence>
<dbReference type="SMART" id="SM00406">
    <property type="entry name" value="IGv"/>
    <property type="match status" value="1"/>
</dbReference>
<dbReference type="EMBL" id="CATNWA010016224">
    <property type="protein sequence ID" value="CAI9590943.1"/>
    <property type="molecule type" value="Genomic_DNA"/>
</dbReference>
<dbReference type="Proteomes" id="UP001162483">
    <property type="component" value="Unassembled WGS sequence"/>
</dbReference>
<evidence type="ECO:0000256" key="3">
    <source>
        <dbReference type="ARBA" id="ARBA00043265"/>
    </source>
</evidence>
<feature type="domain" description="Immunoglobulin V-set" evidence="4">
    <location>
        <begin position="1"/>
        <end position="65"/>
    </location>
</feature>
<keyword evidence="6" id="KW-1185">Reference proteome</keyword>
<dbReference type="InterPro" id="IPR050199">
    <property type="entry name" value="IgHV"/>
</dbReference>
<evidence type="ECO:0000313" key="6">
    <source>
        <dbReference type="Proteomes" id="UP001162483"/>
    </source>
</evidence>
<dbReference type="Gene3D" id="2.60.40.10">
    <property type="entry name" value="Immunoglobulins"/>
    <property type="match status" value="1"/>
</dbReference>
<protein>
    <recommendedName>
        <fullName evidence="4">Immunoglobulin V-set domain-containing protein</fullName>
    </recommendedName>
</protein>
<sequence length="79" mass="9069">MHWIRQAPGKGLEWIGAIWYDASKTVYAKSLEGRIEITRNNKESVVFLELKNLVAEDTATYFCARAHCQKSCNCRTISF</sequence>
<dbReference type="Pfam" id="PF07686">
    <property type="entry name" value="V-set"/>
    <property type="match status" value="1"/>
</dbReference>
<evidence type="ECO:0000313" key="5">
    <source>
        <dbReference type="EMBL" id="CAI9590943.1"/>
    </source>
</evidence>
<reference evidence="5" key="1">
    <citation type="submission" date="2023-05" db="EMBL/GenBank/DDBJ databases">
        <authorList>
            <person name="Stuckert A."/>
        </authorList>
    </citation>
    <scope>NUCLEOTIDE SEQUENCE</scope>
</reference>
<keyword evidence="2" id="KW-1064">Adaptive immunity</keyword>
<dbReference type="InterPro" id="IPR013783">
    <property type="entry name" value="Ig-like_fold"/>
</dbReference>
<proteinExistence type="predicted"/>
<accession>A0ABN9F606</accession>
<dbReference type="SUPFAM" id="SSF48726">
    <property type="entry name" value="Immunoglobulin"/>
    <property type="match status" value="1"/>
</dbReference>
<dbReference type="InterPro" id="IPR013106">
    <property type="entry name" value="Ig_V-set"/>
</dbReference>
<comment type="caution">
    <text evidence="5">The sequence shown here is derived from an EMBL/GenBank/DDBJ whole genome shotgun (WGS) entry which is preliminary data.</text>
</comment>
<organism evidence="5 6">
    <name type="scientific">Staurois parvus</name>
    <dbReference type="NCBI Taxonomy" id="386267"/>
    <lineage>
        <taxon>Eukaryota</taxon>
        <taxon>Metazoa</taxon>
        <taxon>Chordata</taxon>
        <taxon>Craniata</taxon>
        <taxon>Vertebrata</taxon>
        <taxon>Euteleostomi</taxon>
        <taxon>Amphibia</taxon>
        <taxon>Batrachia</taxon>
        <taxon>Anura</taxon>
        <taxon>Neobatrachia</taxon>
        <taxon>Ranoidea</taxon>
        <taxon>Ranidae</taxon>
        <taxon>Staurois</taxon>
    </lineage>
</organism>
<keyword evidence="3" id="KW-1280">Immunoglobulin</keyword>
<name>A0ABN9F606_9NEOB</name>
<dbReference type="InterPro" id="IPR036179">
    <property type="entry name" value="Ig-like_dom_sf"/>
</dbReference>
<evidence type="ECO:0000259" key="4">
    <source>
        <dbReference type="SMART" id="SM00406"/>
    </source>
</evidence>
<evidence type="ECO:0000256" key="2">
    <source>
        <dbReference type="ARBA" id="ARBA00023130"/>
    </source>
</evidence>
<keyword evidence="1" id="KW-0391">Immunity</keyword>
<gene>
    <name evidence="5" type="ORF">SPARVUS_LOCUS11126230</name>
</gene>
<dbReference type="PANTHER" id="PTHR23266">
    <property type="entry name" value="IMMUNOGLOBULIN HEAVY CHAIN"/>
    <property type="match status" value="1"/>
</dbReference>